<dbReference type="SUPFAM" id="SSF50494">
    <property type="entry name" value="Trypsin-like serine proteases"/>
    <property type="match status" value="1"/>
</dbReference>
<dbReference type="Gene3D" id="2.40.10.10">
    <property type="entry name" value="Trypsin-like serine proteases"/>
    <property type="match status" value="2"/>
</dbReference>
<protein>
    <recommendedName>
        <fullName evidence="4">Trypsin</fullName>
    </recommendedName>
</protein>
<dbReference type="Proteomes" id="UP000296352">
    <property type="component" value="Chromosome"/>
</dbReference>
<keyword evidence="3" id="KW-1185">Reference proteome</keyword>
<dbReference type="InterPro" id="IPR009003">
    <property type="entry name" value="Peptidase_S1_PA"/>
</dbReference>
<dbReference type="InterPro" id="IPR018114">
    <property type="entry name" value="TRYPSIN_HIS"/>
</dbReference>
<reference evidence="2 3" key="1">
    <citation type="submission" date="2019-04" db="EMBL/GenBank/DDBJ databases">
        <title>Corynebacterium endometrii sp. nov., isolated from the uterus of a cow with endometritis.</title>
        <authorList>
            <person name="Ballas P."/>
            <person name="Ruckert C."/>
            <person name="Wagener K."/>
            <person name="Drillich M."/>
            <person name="Kaempfer P."/>
            <person name="Busse H.-J."/>
            <person name="Ehling-Schulz M."/>
        </authorList>
    </citation>
    <scope>NUCLEOTIDE SEQUENCE [LARGE SCALE GENOMIC DNA]</scope>
    <source>
        <strain evidence="2 3">LMM-1653</strain>
    </source>
</reference>
<dbReference type="EMBL" id="CP039247">
    <property type="protein sequence ID" value="QCB28014.1"/>
    <property type="molecule type" value="Genomic_DNA"/>
</dbReference>
<feature type="chain" id="PRO_5039673937" description="Trypsin" evidence="1">
    <location>
        <begin position="25"/>
        <end position="402"/>
    </location>
</feature>
<name>A0A4P7QGU1_9CORY</name>
<evidence type="ECO:0000256" key="1">
    <source>
        <dbReference type="SAM" id="SignalP"/>
    </source>
</evidence>
<accession>A0A4P7QGU1</accession>
<keyword evidence="1" id="KW-0732">Signal</keyword>
<dbReference type="GO" id="GO:0006508">
    <property type="term" value="P:proteolysis"/>
    <property type="evidence" value="ECO:0007669"/>
    <property type="project" value="InterPro"/>
</dbReference>
<gene>
    <name evidence="2" type="ORF">CENDO_03605</name>
</gene>
<dbReference type="InterPro" id="IPR043504">
    <property type="entry name" value="Peptidase_S1_PA_chymotrypsin"/>
</dbReference>
<dbReference type="PROSITE" id="PS00134">
    <property type="entry name" value="TRYPSIN_HIS"/>
    <property type="match status" value="1"/>
</dbReference>
<dbReference type="AlphaFoldDB" id="A0A4P7QGU1"/>
<evidence type="ECO:0008006" key="4">
    <source>
        <dbReference type="Google" id="ProtNLM"/>
    </source>
</evidence>
<evidence type="ECO:0000313" key="3">
    <source>
        <dbReference type="Proteomes" id="UP000296352"/>
    </source>
</evidence>
<dbReference type="GO" id="GO:0004252">
    <property type="term" value="F:serine-type endopeptidase activity"/>
    <property type="evidence" value="ECO:0007669"/>
    <property type="project" value="InterPro"/>
</dbReference>
<sequence precursor="true">MKLRHRVLSALCTLPLVVSISACSDSDSSASSATASQNTQEKPDTISGIAAASACESALEETLDDNGYYHELLLVDLDNGYDDVSNPAVISGTFSAWHANENYQFEGKLTCTVELREESGDVEAGINADITYDEADGDGDYDFGNDDSLDSDYGSDYGSDEVLAQAPSAGQQVGLGEYQAQPRVDTWEPELADYLINPGMLIPGGAIYNIEEEGRCSAGHFVTDSSSSRLFIMTAGHCGELGSRWAYQDPSGQWIEFGEMVERAYTGEENLGRVGAYDIGIIEVTNPHARWTSVPPITGNLVGYADLDYVAANGMALCRIGSTDGLSCGNYLHQIDGGQFEYGNQSRPGDSGGAIYAVHPNGDMYAVGVASYVETDAPPSANSYAGGMEIYTTMQHFGLSVF</sequence>
<dbReference type="PROSITE" id="PS51257">
    <property type="entry name" value="PROKAR_LIPOPROTEIN"/>
    <property type="match status" value="1"/>
</dbReference>
<dbReference type="KEGG" id="cee:CENDO_03605"/>
<organism evidence="2 3">
    <name type="scientific">Corynebacterium endometrii</name>
    <dbReference type="NCBI Taxonomy" id="2488819"/>
    <lineage>
        <taxon>Bacteria</taxon>
        <taxon>Bacillati</taxon>
        <taxon>Actinomycetota</taxon>
        <taxon>Actinomycetes</taxon>
        <taxon>Mycobacteriales</taxon>
        <taxon>Corynebacteriaceae</taxon>
        <taxon>Corynebacterium</taxon>
    </lineage>
</organism>
<evidence type="ECO:0000313" key="2">
    <source>
        <dbReference type="EMBL" id="QCB28014.1"/>
    </source>
</evidence>
<proteinExistence type="predicted"/>
<feature type="signal peptide" evidence="1">
    <location>
        <begin position="1"/>
        <end position="24"/>
    </location>
</feature>
<dbReference type="CDD" id="cd21112">
    <property type="entry name" value="alphaLP-like"/>
    <property type="match status" value="1"/>
</dbReference>